<proteinExistence type="inferred from homology"/>
<keyword evidence="13" id="KW-1185">Reference proteome</keyword>
<evidence type="ECO:0000313" key="12">
    <source>
        <dbReference type="EMBL" id="CAJ55058.1"/>
    </source>
</evidence>
<dbReference type="EMBL" id="AM180252">
    <property type="protein sequence ID" value="CAJ55058.1"/>
    <property type="molecule type" value="Genomic_DNA"/>
</dbReference>
<dbReference type="InterPro" id="IPR003442">
    <property type="entry name" value="T6A_TsaE"/>
</dbReference>
<feature type="transmembrane region" description="Helical" evidence="11">
    <location>
        <begin position="40"/>
        <end position="60"/>
    </location>
</feature>
<keyword evidence="12" id="KW-0418">Kinase</keyword>
<keyword evidence="12" id="KW-0808">Transferase</keyword>
<sequence>MYNNLQNTPPMSSIVTKTYTQNSPPSVIFTISNPNSMTYFGQYIATLLVNYSFMPVILLYGEVGSGKTTFTRGLVQHFLYNEYAEVSSPSFTICNYYPTNPTVIHCDLYRCSHTIPEEIYELLYDHQGLVIIEWAEYLPEELFPTECIIFSLSLDEKNTRQISCYHHGVISAKIIDSLIQHQQVIQLKLMNTQNLSSPIV</sequence>
<keyword evidence="4" id="KW-0963">Cytoplasm</keyword>
<dbReference type="InterPro" id="IPR027417">
    <property type="entry name" value="P-loop_NTPase"/>
</dbReference>
<organism evidence="12 13">
    <name type="scientific">Lawsonia intracellularis (strain PHE/MN1-00)</name>
    <dbReference type="NCBI Taxonomy" id="363253"/>
    <lineage>
        <taxon>Bacteria</taxon>
        <taxon>Pseudomonadati</taxon>
        <taxon>Thermodesulfobacteriota</taxon>
        <taxon>Desulfovibrionia</taxon>
        <taxon>Desulfovibrionales</taxon>
        <taxon>Desulfovibrionaceae</taxon>
        <taxon>Lawsonia</taxon>
    </lineage>
</organism>
<keyword evidence="7" id="KW-0547">Nucleotide-binding</keyword>
<evidence type="ECO:0000256" key="6">
    <source>
        <dbReference type="ARBA" id="ARBA00022723"/>
    </source>
</evidence>
<dbReference type="eggNOG" id="COG0802">
    <property type="taxonomic scope" value="Bacteria"/>
</dbReference>
<evidence type="ECO:0000256" key="10">
    <source>
        <dbReference type="ARBA" id="ARBA00032441"/>
    </source>
</evidence>
<protein>
    <recommendedName>
        <fullName evidence="3">tRNA threonylcarbamoyladenosine biosynthesis protein TsaE</fullName>
    </recommendedName>
    <alternativeName>
        <fullName evidence="10">t(6)A37 threonylcarbamoyladenosine biosynthesis protein TsaE</fullName>
    </alternativeName>
</protein>
<dbReference type="NCBIfam" id="TIGR00150">
    <property type="entry name" value="T6A_YjeE"/>
    <property type="match status" value="1"/>
</dbReference>
<dbReference type="SUPFAM" id="SSF52540">
    <property type="entry name" value="P-loop containing nucleoside triphosphate hydrolases"/>
    <property type="match status" value="1"/>
</dbReference>
<evidence type="ECO:0000256" key="8">
    <source>
        <dbReference type="ARBA" id="ARBA00022840"/>
    </source>
</evidence>
<dbReference type="GO" id="GO:0016301">
    <property type="term" value="F:kinase activity"/>
    <property type="evidence" value="ECO:0007669"/>
    <property type="project" value="UniProtKB-KW"/>
</dbReference>
<evidence type="ECO:0000313" key="13">
    <source>
        <dbReference type="Proteomes" id="UP000002430"/>
    </source>
</evidence>
<evidence type="ECO:0000256" key="1">
    <source>
        <dbReference type="ARBA" id="ARBA00004496"/>
    </source>
</evidence>
<dbReference type="OrthoDB" id="9815896at2"/>
<dbReference type="AlphaFoldDB" id="Q1MPL9"/>
<accession>Q1MPL9</accession>
<gene>
    <name evidence="12" type="ordered locus">LI1004</name>
</gene>
<dbReference type="STRING" id="363253.LI1004"/>
<dbReference type="Pfam" id="PF02367">
    <property type="entry name" value="TsaE"/>
    <property type="match status" value="1"/>
</dbReference>
<keyword evidence="8" id="KW-0067">ATP-binding</keyword>
<keyword evidence="5" id="KW-0819">tRNA processing</keyword>
<dbReference type="PANTHER" id="PTHR33540">
    <property type="entry name" value="TRNA THREONYLCARBAMOYLADENOSINE BIOSYNTHESIS PROTEIN TSAE"/>
    <property type="match status" value="1"/>
</dbReference>
<reference evidence="12 13" key="1">
    <citation type="submission" date="2005-11" db="EMBL/GenBank/DDBJ databases">
        <title>The complete genome sequence of Lawsonia intracellularis: the causative agent of proliferative enteropathy.</title>
        <authorList>
            <person name="Kaur K."/>
            <person name="Zhang Q."/>
            <person name="Beckler D."/>
            <person name="Munir S."/>
            <person name="Li L."/>
            <person name="Kinsley K."/>
            <person name="Herron L."/>
            <person name="Peterson A."/>
            <person name="May B."/>
            <person name="Singh S."/>
            <person name="Gebhart C."/>
            <person name="Kapur V."/>
        </authorList>
    </citation>
    <scope>NUCLEOTIDE SEQUENCE [LARGE SCALE GENOMIC DNA]</scope>
    <source>
        <strain evidence="12 13">PHE/MN1-00</strain>
    </source>
</reference>
<evidence type="ECO:0000256" key="2">
    <source>
        <dbReference type="ARBA" id="ARBA00007599"/>
    </source>
</evidence>
<keyword evidence="11" id="KW-1133">Transmembrane helix</keyword>
<evidence type="ECO:0000256" key="4">
    <source>
        <dbReference type="ARBA" id="ARBA00022490"/>
    </source>
</evidence>
<dbReference type="Proteomes" id="UP000002430">
    <property type="component" value="Chromosome"/>
</dbReference>
<dbReference type="KEGG" id="lip:LI1004"/>
<keyword evidence="11" id="KW-0472">Membrane</keyword>
<evidence type="ECO:0000256" key="9">
    <source>
        <dbReference type="ARBA" id="ARBA00022842"/>
    </source>
</evidence>
<name>Q1MPL9_LAWIP</name>
<dbReference type="PANTHER" id="PTHR33540:SF2">
    <property type="entry name" value="TRNA THREONYLCARBAMOYLADENOSINE BIOSYNTHESIS PROTEIN TSAE"/>
    <property type="match status" value="1"/>
</dbReference>
<comment type="subcellular location">
    <subcellularLocation>
        <location evidence="1">Cytoplasm</location>
    </subcellularLocation>
</comment>
<evidence type="ECO:0000256" key="3">
    <source>
        <dbReference type="ARBA" id="ARBA00019010"/>
    </source>
</evidence>
<dbReference type="GO" id="GO:0005737">
    <property type="term" value="C:cytoplasm"/>
    <property type="evidence" value="ECO:0007669"/>
    <property type="project" value="UniProtKB-SubCell"/>
</dbReference>
<keyword evidence="9" id="KW-0460">Magnesium</keyword>
<keyword evidence="6" id="KW-0479">Metal-binding</keyword>
<evidence type="ECO:0000256" key="11">
    <source>
        <dbReference type="SAM" id="Phobius"/>
    </source>
</evidence>
<comment type="similarity">
    <text evidence="2">Belongs to the TsaE family.</text>
</comment>
<evidence type="ECO:0000256" key="7">
    <source>
        <dbReference type="ARBA" id="ARBA00022741"/>
    </source>
</evidence>
<dbReference type="GO" id="GO:0046872">
    <property type="term" value="F:metal ion binding"/>
    <property type="evidence" value="ECO:0007669"/>
    <property type="project" value="UniProtKB-KW"/>
</dbReference>
<keyword evidence="11" id="KW-0812">Transmembrane</keyword>
<dbReference type="GO" id="GO:0002949">
    <property type="term" value="P:tRNA threonylcarbamoyladenosine modification"/>
    <property type="evidence" value="ECO:0007669"/>
    <property type="project" value="InterPro"/>
</dbReference>
<dbReference type="GO" id="GO:0005524">
    <property type="term" value="F:ATP binding"/>
    <property type="evidence" value="ECO:0007669"/>
    <property type="project" value="UniProtKB-KW"/>
</dbReference>
<dbReference type="HOGENOM" id="CLU_087829_3_2_7"/>
<dbReference type="Gene3D" id="3.40.50.300">
    <property type="entry name" value="P-loop containing nucleotide triphosphate hydrolases"/>
    <property type="match status" value="1"/>
</dbReference>
<evidence type="ECO:0000256" key="5">
    <source>
        <dbReference type="ARBA" id="ARBA00022694"/>
    </source>
</evidence>